<dbReference type="EMBL" id="JBHSDV010000001">
    <property type="protein sequence ID" value="MFC4386954.1"/>
    <property type="molecule type" value="Genomic_DNA"/>
</dbReference>
<sequence>MDISDRKNQMFHKGMPYLLLEDQIPFDDIQKQILEWKKLEIDTFIIYPSFYFSEEYIEFIKRIVVFASKEKMHVWLYERIPQTTDINQVAKVLQVKEVTQWSEAICVPLQPNERIVSTYLVSKNHDGTINEDKITCIYPLNTPIIQWIDSTATIHDTTIQPFFQTNRRSKKAYECIFLIESTMNNETNPILPLDLLNSEWMHTFILQRLDRYKMNIGAYFETTISGVLLEGAQTMIREENEKEKLWTKTFEQILYQEDVHMEELLALFYNIGEKTESVKEKYNKIIRNRIIETFEAPIIEWCETNKLIVQKV</sequence>
<organism evidence="1 2">
    <name type="scientific">Gracilibacillus marinus</name>
    <dbReference type="NCBI Taxonomy" id="630535"/>
    <lineage>
        <taxon>Bacteria</taxon>
        <taxon>Bacillati</taxon>
        <taxon>Bacillota</taxon>
        <taxon>Bacilli</taxon>
        <taxon>Bacillales</taxon>
        <taxon>Bacillaceae</taxon>
        <taxon>Gracilibacillus</taxon>
    </lineage>
</organism>
<dbReference type="RefSeq" id="WP_390196141.1">
    <property type="nucleotide sequence ID" value="NZ_JBHSDV010000001.1"/>
</dbReference>
<reference evidence="2" key="1">
    <citation type="journal article" date="2019" name="Int. J. Syst. Evol. Microbiol.">
        <title>The Global Catalogue of Microorganisms (GCM) 10K type strain sequencing project: providing services to taxonomists for standard genome sequencing and annotation.</title>
        <authorList>
            <consortium name="The Broad Institute Genomics Platform"/>
            <consortium name="The Broad Institute Genome Sequencing Center for Infectious Disease"/>
            <person name="Wu L."/>
            <person name="Ma J."/>
        </authorList>
    </citation>
    <scope>NUCLEOTIDE SEQUENCE [LARGE SCALE GENOMIC DNA]</scope>
    <source>
        <strain evidence="2">KACC 14058</strain>
    </source>
</reference>
<name>A0ABV8VR76_9BACI</name>
<gene>
    <name evidence="1" type="ORF">ACFOZ1_03925</name>
</gene>
<evidence type="ECO:0000313" key="1">
    <source>
        <dbReference type="EMBL" id="MFC4386954.1"/>
    </source>
</evidence>
<evidence type="ECO:0000313" key="2">
    <source>
        <dbReference type="Proteomes" id="UP001595880"/>
    </source>
</evidence>
<proteinExistence type="predicted"/>
<dbReference type="Proteomes" id="UP001595880">
    <property type="component" value="Unassembled WGS sequence"/>
</dbReference>
<comment type="caution">
    <text evidence="1">The sequence shown here is derived from an EMBL/GenBank/DDBJ whole genome shotgun (WGS) entry which is preliminary data.</text>
</comment>
<keyword evidence="2" id="KW-1185">Reference proteome</keyword>
<protein>
    <submittedName>
        <fullName evidence="1">Uncharacterized protein</fullName>
    </submittedName>
</protein>
<accession>A0ABV8VR76</accession>